<dbReference type="Proteomes" id="UP000014975">
    <property type="component" value="Unassembled WGS sequence"/>
</dbReference>
<dbReference type="Pfam" id="PF00462">
    <property type="entry name" value="Glutaredoxin"/>
    <property type="match status" value="1"/>
</dbReference>
<dbReference type="InterPro" id="IPR036249">
    <property type="entry name" value="Thioredoxin-like_sf"/>
</dbReference>
<dbReference type="STRING" id="1121439.dsat_0595"/>
<accession>S7UH41</accession>
<evidence type="ECO:0000313" key="3">
    <source>
        <dbReference type="Proteomes" id="UP000014975"/>
    </source>
</evidence>
<comment type="caution">
    <text evidence="2">The sequence shown here is derived from an EMBL/GenBank/DDBJ whole genome shotgun (WGS) entry which is preliminary data.</text>
</comment>
<dbReference type="OrthoDB" id="9795531at2"/>
<dbReference type="PATRIC" id="fig|1121439.3.peg.1951"/>
<protein>
    <submittedName>
        <fullName evidence="2">Glutaredoxin</fullName>
    </submittedName>
</protein>
<dbReference type="SUPFAM" id="SSF52833">
    <property type="entry name" value="Thioredoxin-like"/>
    <property type="match status" value="1"/>
</dbReference>
<feature type="domain" description="Glutaredoxin" evidence="1">
    <location>
        <begin position="11"/>
        <end position="70"/>
    </location>
</feature>
<dbReference type="AlphaFoldDB" id="S7UH41"/>
<dbReference type="RefSeq" id="WP_020887289.1">
    <property type="nucleotide sequence ID" value="NZ_ATHI01000026.1"/>
</dbReference>
<proteinExistence type="predicted"/>
<keyword evidence="3" id="KW-1185">Reference proteome</keyword>
<gene>
    <name evidence="2" type="ORF">dsat_0595</name>
</gene>
<reference evidence="2 3" key="1">
    <citation type="journal article" date="2013" name="Genome Announc.">
        <title>Draft genome sequences for three mercury-methylating, sulfate-reducing bacteria.</title>
        <authorList>
            <person name="Brown S.D."/>
            <person name="Hurt R.A.Jr."/>
            <person name="Gilmour C.C."/>
            <person name="Elias D.A."/>
        </authorList>
    </citation>
    <scope>NUCLEOTIDE SEQUENCE [LARGE SCALE GENOMIC DNA]</scope>
    <source>
        <strain evidence="2 3">DSM 16529</strain>
    </source>
</reference>
<dbReference type="EMBL" id="ATHI01000026">
    <property type="protein sequence ID" value="EPR33154.1"/>
    <property type="molecule type" value="Genomic_DNA"/>
</dbReference>
<evidence type="ECO:0000259" key="1">
    <source>
        <dbReference type="Pfam" id="PF00462"/>
    </source>
</evidence>
<dbReference type="PROSITE" id="PS51354">
    <property type="entry name" value="GLUTAREDOXIN_2"/>
    <property type="match status" value="1"/>
</dbReference>
<dbReference type="eggNOG" id="COG0695">
    <property type="taxonomic scope" value="Bacteria"/>
</dbReference>
<dbReference type="Gene3D" id="3.40.30.10">
    <property type="entry name" value="Glutaredoxin"/>
    <property type="match status" value="1"/>
</dbReference>
<sequence>MPTDSIKFWGLTTCIHCKKAKQFLDDCGVAYELTYVDKLEGDERKQTIEEVKKHNSALSFPTILVGDTVVVGFNEADLKAALKL</sequence>
<dbReference type="CDD" id="cd02976">
    <property type="entry name" value="NrdH"/>
    <property type="match status" value="1"/>
</dbReference>
<dbReference type="InterPro" id="IPR002109">
    <property type="entry name" value="Glutaredoxin"/>
</dbReference>
<name>S7UH41_9BACT</name>
<evidence type="ECO:0000313" key="2">
    <source>
        <dbReference type="EMBL" id="EPR33154.1"/>
    </source>
</evidence>
<organism evidence="2 3">
    <name type="scientific">Alkalidesulfovibrio alkalitolerans DSM 16529</name>
    <dbReference type="NCBI Taxonomy" id="1121439"/>
    <lineage>
        <taxon>Bacteria</taxon>
        <taxon>Pseudomonadati</taxon>
        <taxon>Thermodesulfobacteriota</taxon>
        <taxon>Desulfovibrionia</taxon>
        <taxon>Desulfovibrionales</taxon>
        <taxon>Desulfovibrionaceae</taxon>
        <taxon>Alkalidesulfovibrio</taxon>
    </lineage>
</organism>